<gene>
    <name evidence="2" type="ORF">ACFPIJ_48265</name>
</gene>
<dbReference type="EMBL" id="JBHSIU010000084">
    <property type="protein sequence ID" value="MFC5005608.1"/>
    <property type="molecule type" value="Genomic_DNA"/>
</dbReference>
<reference evidence="3" key="1">
    <citation type="journal article" date="2019" name="Int. J. Syst. Evol. Microbiol.">
        <title>The Global Catalogue of Microorganisms (GCM) 10K type strain sequencing project: providing services to taxonomists for standard genome sequencing and annotation.</title>
        <authorList>
            <consortium name="The Broad Institute Genomics Platform"/>
            <consortium name="The Broad Institute Genome Sequencing Center for Infectious Disease"/>
            <person name="Wu L."/>
            <person name="Ma J."/>
        </authorList>
    </citation>
    <scope>NUCLEOTIDE SEQUENCE [LARGE SCALE GENOMIC DNA]</scope>
    <source>
        <strain evidence="3">CGMCC 4.7152</strain>
    </source>
</reference>
<evidence type="ECO:0000313" key="3">
    <source>
        <dbReference type="Proteomes" id="UP001595912"/>
    </source>
</evidence>
<sequence>MLFLPSLAAAAGSLKWTVLQDGVGLKAGSSAVYVRSSLALLRVVAVLAAAPSVAGKFFPGAHGAGAGEVDAAADYAAHDRCELRQVPDALRVGLNDQSDADGLVNLHQAAYAAGWMSATIVRAARDHGERCGGCQTCRDLSELLSGVAAVQILNPPPLNLLDPARAVNTRAALTADDILQRELLAMAAGARRRMPLVVIVLVALAAATVAALIAKAAGM</sequence>
<proteinExistence type="predicted"/>
<feature type="transmembrane region" description="Helical" evidence="1">
    <location>
        <begin position="196"/>
        <end position="217"/>
    </location>
</feature>
<keyword evidence="1" id="KW-0472">Membrane</keyword>
<comment type="caution">
    <text evidence="2">The sequence shown here is derived from an EMBL/GenBank/DDBJ whole genome shotgun (WGS) entry which is preliminary data.</text>
</comment>
<dbReference type="RefSeq" id="WP_380126248.1">
    <property type="nucleotide sequence ID" value="NZ_JBHSIU010000084.1"/>
</dbReference>
<evidence type="ECO:0000256" key="1">
    <source>
        <dbReference type="SAM" id="Phobius"/>
    </source>
</evidence>
<protein>
    <submittedName>
        <fullName evidence="2">Uncharacterized protein</fullName>
    </submittedName>
</protein>
<name>A0ABV9WAY2_9ACTN</name>
<keyword evidence="3" id="KW-1185">Reference proteome</keyword>
<evidence type="ECO:0000313" key="2">
    <source>
        <dbReference type="EMBL" id="MFC5005608.1"/>
    </source>
</evidence>
<keyword evidence="1" id="KW-0812">Transmembrane</keyword>
<keyword evidence="1" id="KW-1133">Transmembrane helix</keyword>
<organism evidence="2 3">
    <name type="scientific">Dactylosporangium cerinum</name>
    <dbReference type="NCBI Taxonomy" id="1434730"/>
    <lineage>
        <taxon>Bacteria</taxon>
        <taxon>Bacillati</taxon>
        <taxon>Actinomycetota</taxon>
        <taxon>Actinomycetes</taxon>
        <taxon>Micromonosporales</taxon>
        <taxon>Micromonosporaceae</taxon>
        <taxon>Dactylosporangium</taxon>
    </lineage>
</organism>
<dbReference type="Proteomes" id="UP001595912">
    <property type="component" value="Unassembled WGS sequence"/>
</dbReference>
<accession>A0ABV9WAY2</accession>